<dbReference type="EMBL" id="BMIF01000008">
    <property type="protein sequence ID" value="GGA71896.1"/>
    <property type="molecule type" value="Genomic_DNA"/>
</dbReference>
<accession>A0A916RVC3</accession>
<dbReference type="RefSeq" id="WP_188721623.1">
    <property type="nucleotide sequence ID" value="NZ_BMIF01000008.1"/>
</dbReference>
<dbReference type="GO" id="GO:0003677">
    <property type="term" value="F:DNA binding"/>
    <property type="evidence" value="ECO:0007669"/>
    <property type="project" value="UniProtKB-KW"/>
</dbReference>
<dbReference type="SMART" id="SM00895">
    <property type="entry name" value="FCD"/>
    <property type="match status" value="1"/>
</dbReference>
<protein>
    <submittedName>
        <fullName evidence="5">GntR family transcriptional regulator</fullName>
    </submittedName>
</protein>
<proteinExistence type="predicted"/>
<dbReference type="Gene3D" id="1.20.120.530">
    <property type="entry name" value="GntR ligand-binding domain-like"/>
    <property type="match status" value="1"/>
</dbReference>
<organism evidence="5 6">
    <name type="scientific">Nitratireductor aestuarii</name>
    <dbReference type="NCBI Taxonomy" id="1735103"/>
    <lineage>
        <taxon>Bacteria</taxon>
        <taxon>Pseudomonadati</taxon>
        <taxon>Pseudomonadota</taxon>
        <taxon>Alphaproteobacteria</taxon>
        <taxon>Hyphomicrobiales</taxon>
        <taxon>Phyllobacteriaceae</taxon>
        <taxon>Nitratireductor</taxon>
    </lineage>
</organism>
<keyword evidence="2" id="KW-0238">DNA-binding</keyword>
<dbReference type="PANTHER" id="PTHR43537:SF5">
    <property type="entry name" value="UXU OPERON TRANSCRIPTIONAL REGULATOR"/>
    <property type="match status" value="1"/>
</dbReference>
<reference evidence="5" key="1">
    <citation type="journal article" date="2014" name="Int. J. Syst. Evol. Microbiol.">
        <title>Complete genome sequence of Corynebacterium casei LMG S-19264T (=DSM 44701T), isolated from a smear-ripened cheese.</title>
        <authorList>
            <consortium name="US DOE Joint Genome Institute (JGI-PGF)"/>
            <person name="Walter F."/>
            <person name="Albersmeier A."/>
            <person name="Kalinowski J."/>
            <person name="Ruckert C."/>
        </authorList>
    </citation>
    <scope>NUCLEOTIDE SEQUENCE</scope>
    <source>
        <strain evidence="5">CGMCC 1.15320</strain>
    </source>
</reference>
<sequence length="305" mass="34571">MPAPLALQIAKTISDAIANGEIGDGEHLSAPKLAVRFGVSRSPIREALEVLSGLGFAEQRANRGYFAKASASEGTASDAARLSLPFEPASAYQKMAEDWLTDRIPSDVTEQMLRDRYQLTKSQLSDILTRAAREGWAQPKAGYGWQFLPVAKTPEAFEQAYRFRMVIEPAAMLEPTYQINRAVLEELKRLQTRMLEHDIERLPGERLMQLGTQFHEELIQFSGNPFFHQSLVRVNQMRRLMEYRSRIDRRRLYTQCREHLELIGILETGDIVAASYRMRQHLAGALRAKTPVVLNDEQTLAVAEK</sequence>
<evidence type="ECO:0000256" key="3">
    <source>
        <dbReference type="ARBA" id="ARBA00023163"/>
    </source>
</evidence>
<comment type="caution">
    <text evidence="5">The sequence shown here is derived from an EMBL/GenBank/DDBJ whole genome shotgun (WGS) entry which is preliminary data.</text>
</comment>
<keyword evidence="3" id="KW-0804">Transcription</keyword>
<dbReference type="CDD" id="cd07377">
    <property type="entry name" value="WHTH_GntR"/>
    <property type="match status" value="1"/>
</dbReference>
<dbReference type="SUPFAM" id="SSF48008">
    <property type="entry name" value="GntR ligand-binding domain-like"/>
    <property type="match status" value="1"/>
</dbReference>
<dbReference type="InterPro" id="IPR008920">
    <property type="entry name" value="TF_FadR/GntR_C"/>
</dbReference>
<evidence type="ECO:0000313" key="5">
    <source>
        <dbReference type="EMBL" id="GGA71896.1"/>
    </source>
</evidence>
<dbReference type="InterPro" id="IPR036390">
    <property type="entry name" value="WH_DNA-bd_sf"/>
</dbReference>
<dbReference type="Gene3D" id="1.10.10.10">
    <property type="entry name" value="Winged helix-like DNA-binding domain superfamily/Winged helix DNA-binding domain"/>
    <property type="match status" value="1"/>
</dbReference>
<evidence type="ECO:0000256" key="1">
    <source>
        <dbReference type="ARBA" id="ARBA00023015"/>
    </source>
</evidence>
<keyword evidence="6" id="KW-1185">Reference proteome</keyword>
<keyword evidence="1" id="KW-0805">Transcription regulation</keyword>
<dbReference type="Proteomes" id="UP000636264">
    <property type="component" value="Unassembled WGS sequence"/>
</dbReference>
<evidence type="ECO:0000256" key="2">
    <source>
        <dbReference type="ARBA" id="ARBA00023125"/>
    </source>
</evidence>
<dbReference type="GO" id="GO:0003700">
    <property type="term" value="F:DNA-binding transcription factor activity"/>
    <property type="evidence" value="ECO:0007669"/>
    <property type="project" value="InterPro"/>
</dbReference>
<evidence type="ECO:0000259" key="4">
    <source>
        <dbReference type="PROSITE" id="PS50949"/>
    </source>
</evidence>
<evidence type="ECO:0000313" key="6">
    <source>
        <dbReference type="Proteomes" id="UP000636264"/>
    </source>
</evidence>
<dbReference type="PANTHER" id="PTHR43537">
    <property type="entry name" value="TRANSCRIPTIONAL REGULATOR, GNTR FAMILY"/>
    <property type="match status" value="1"/>
</dbReference>
<dbReference type="AlphaFoldDB" id="A0A916RVC3"/>
<feature type="domain" description="HTH gntR-type" evidence="4">
    <location>
        <begin position="3"/>
        <end position="70"/>
    </location>
</feature>
<dbReference type="InterPro" id="IPR000524">
    <property type="entry name" value="Tscrpt_reg_HTH_GntR"/>
</dbReference>
<dbReference type="PROSITE" id="PS50949">
    <property type="entry name" value="HTH_GNTR"/>
    <property type="match status" value="1"/>
</dbReference>
<reference evidence="5" key="2">
    <citation type="submission" date="2020-09" db="EMBL/GenBank/DDBJ databases">
        <authorList>
            <person name="Sun Q."/>
            <person name="Zhou Y."/>
        </authorList>
    </citation>
    <scope>NUCLEOTIDE SEQUENCE</scope>
    <source>
        <strain evidence="5">CGMCC 1.15320</strain>
    </source>
</reference>
<dbReference type="Pfam" id="PF07729">
    <property type="entry name" value="FCD"/>
    <property type="match status" value="1"/>
</dbReference>
<dbReference type="Pfam" id="PF00392">
    <property type="entry name" value="GntR"/>
    <property type="match status" value="1"/>
</dbReference>
<dbReference type="InterPro" id="IPR036388">
    <property type="entry name" value="WH-like_DNA-bd_sf"/>
</dbReference>
<dbReference type="InterPro" id="IPR011711">
    <property type="entry name" value="GntR_C"/>
</dbReference>
<dbReference type="SUPFAM" id="SSF46785">
    <property type="entry name" value="Winged helix' DNA-binding domain"/>
    <property type="match status" value="1"/>
</dbReference>
<name>A0A916RVC3_9HYPH</name>
<dbReference type="SMART" id="SM00345">
    <property type="entry name" value="HTH_GNTR"/>
    <property type="match status" value="1"/>
</dbReference>
<gene>
    <name evidence="5" type="ORF">GCM10011385_27170</name>
</gene>